<dbReference type="Proteomes" id="UP000260363">
    <property type="component" value="Chromosome"/>
</dbReference>
<dbReference type="EMBL" id="CP007217">
    <property type="protein sequence ID" value="AJR10291.1"/>
    <property type="molecule type" value="Genomic_DNA"/>
</dbReference>
<reference evidence="2 3" key="1">
    <citation type="submission" date="2014-02" db="EMBL/GenBank/DDBJ databases">
        <authorList>
            <person name="Chen C."/>
            <person name="Conrad T.A."/>
            <person name="Zhou Z."/>
            <person name="Lai Z."/>
            <person name="Zhong G."/>
        </authorList>
    </citation>
    <scope>NUCLEOTIDE SEQUENCE [LARGE SCALE GENOMIC DNA]</scope>
    <source>
        <strain evidence="2 3">Nigg3-28</strain>
    </source>
</reference>
<dbReference type="KEGG" id="cmx:DNC_01015"/>
<evidence type="ECO:0000313" key="3">
    <source>
        <dbReference type="Proteomes" id="UP000260363"/>
    </source>
</evidence>
<keyword evidence="1" id="KW-0812">Transmembrane</keyword>
<dbReference type="KEGG" id="cmg:NC81_01015"/>
<dbReference type="KEGG" id="cmm:NC80_01000"/>
<accession>A0A070A140</accession>
<organism evidence="2 3">
    <name type="scientific">Chlamydia muridarum</name>
    <dbReference type="NCBI Taxonomy" id="83560"/>
    <lineage>
        <taxon>Bacteria</taxon>
        <taxon>Pseudomonadati</taxon>
        <taxon>Chlamydiota</taxon>
        <taxon>Chlamydiia</taxon>
        <taxon>Chlamydiales</taxon>
        <taxon>Chlamydiaceae</taxon>
        <taxon>Chlamydia/Chlamydophila group</taxon>
        <taxon>Chlamydia</taxon>
    </lineage>
</organism>
<dbReference type="STRING" id="83560.NC80_01000"/>
<dbReference type="RefSeq" id="WP_010229799.1">
    <property type="nucleotide sequence ID" value="NZ_CP007217.1"/>
</dbReference>
<keyword evidence="1" id="KW-1133">Transmembrane helix</keyword>
<evidence type="ECO:0000313" key="2">
    <source>
        <dbReference type="EMBL" id="AJR10291.1"/>
    </source>
</evidence>
<proteinExistence type="predicted"/>
<protein>
    <submittedName>
        <fullName evidence="2">Membrane protein</fullName>
    </submittedName>
</protein>
<sequence>MTPYLVETLVTCCILLSLGMVLIFAFAIGILLKLHKIMKHVSRLADLFNFEARWLAPLFLGKKFVLNWLRKKYNNRKISQLAEELTNDEDSEDSCSNRLIFGVKLAAIALCAWLFIRKKD</sequence>
<dbReference type="OMA" id="SIGMCTI"/>
<gene>
    <name evidence="2" type="ORF">BD36_01085</name>
</gene>
<keyword evidence="1" id="KW-0472">Membrane</keyword>
<evidence type="ECO:0000256" key="1">
    <source>
        <dbReference type="SAM" id="Phobius"/>
    </source>
</evidence>
<dbReference type="PATRIC" id="fig|83560.10.peg.204"/>
<dbReference type="AlphaFoldDB" id="A0A070A140"/>
<feature type="transmembrane region" description="Helical" evidence="1">
    <location>
        <begin position="99"/>
        <end position="116"/>
    </location>
</feature>
<name>A0A070A140_CHLMR</name>
<feature type="transmembrane region" description="Helical" evidence="1">
    <location>
        <begin position="6"/>
        <end position="32"/>
    </location>
</feature>
<dbReference type="GeneID" id="1246327"/>